<sequence>EHHCQPPEQPVVLAAGHEAEALHLRVRRHRARRRVRDPRAVPRAVRRERDRRGAVLQDRGVRHRQRRPGRAQPAHARRPGGAADLGARDPAGHGPGDPHRRRRRLQRRLVGRGPHAAQRRPAGLPADPARPGRADGAAEPRGVGHRRARRRLPRPARGSRLPRCGARHRVAGLRGRRRSARGAAVARDRGRGAAEHDRAAAGRGRPAAHLLDRRRRRARLPGLRGRPRCGQLGPDDEREPAGPPDPAVGGARTGAHDRDLHHRHEPDGRRAGPAQPEGRRL</sequence>
<accession>A0A6J4M1S8</accession>
<feature type="non-terminal residue" evidence="2">
    <location>
        <position position="281"/>
    </location>
</feature>
<dbReference type="AlphaFoldDB" id="A0A6J4M1S8"/>
<feature type="compositionally biased region" description="Basic residues" evidence="1">
    <location>
        <begin position="165"/>
        <end position="180"/>
    </location>
</feature>
<feature type="compositionally biased region" description="Low complexity" evidence="1">
    <location>
        <begin position="220"/>
        <end position="233"/>
    </location>
</feature>
<feature type="region of interest" description="Disordered" evidence="1">
    <location>
        <begin position="28"/>
        <end position="281"/>
    </location>
</feature>
<feature type="compositionally biased region" description="Low complexity" evidence="1">
    <location>
        <begin position="70"/>
        <end position="82"/>
    </location>
</feature>
<feature type="compositionally biased region" description="Basic residues" evidence="1">
    <location>
        <begin position="99"/>
        <end position="110"/>
    </location>
</feature>
<feature type="compositionally biased region" description="Basic and acidic residues" evidence="1">
    <location>
        <begin position="254"/>
        <end position="270"/>
    </location>
</feature>
<protein>
    <submittedName>
        <fullName evidence="2">Oligopeptide transport system permease protein OppC</fullName>
    </submittedName>
</protein>
<dbReference type="EMBL" id="CADCUF010000238">
    <property type="protein sequence ID" value="CAA9347763.1"/>
    <property type="molecule type" value="Genomic_DNA"/>
</dbReference>
<organism evidence="2">
    <name type="scientific">uncultured Nocardioidaceae bacterium</name>
    <dbReference type="NCBI Taxonomy" id="253824"/>
    <lineage>
        <taxon>Bacteria</taxon>
        <taxon>Bacillati</taxon>
        <taxon>Actinomycetota</taxon>
        <taxon>Actinomycetes</taxon>
        <taxon>Propionibacteriales</taxon>
        <taxon>Nocardioidaceae</taxon>
        <taxon>environmental samples</taxon>
    </lineage>
</organism>
<gene>
    <name evidence="2" type="ORF">AVDCRST_MAG24-1620</name>
</gene>
<feature type="non-terminal residue" evidence="2">
    <location>
        <position position="1"/>
    </location>
</feature>
<feature type="compositionally biased region" description="Basic residues" evidence="1">
    <location>
        <begin position="143"/>
        <end position="154"/>
    </location>
</feature>
<evidence type="ECO:0000256" key="1">
    <source>
        <dbReference type="SAM" id="MobiDB-lite"/>
    </source>
</evidence>
<evidence type="ECO:0000313" key="2">
    <source>
        <dbReference type="EMBL" id="CAA9347763.1"/>
    </source>
</evidence>
<reference evidence="2" key="1">
    <citation type="submission" date="2020-02" db="EMBL/GenBank/DDBJ databases">
        <authorList>
            <person name="Meier V. D."/>
        </authorList>
    </citation>
    <scope>NUCLEOTIDE SEQUENCE</scope>
    <source>
        <strain evidence="2">AVDCRST_MAG24</strain>
    </source>
</reference>
<proteinExistence type="predicted"/>
<feature type="compositionally biased region" description="Basic and acidic residues" evidence="1">
    <location>
        <begin position="37"/>
        <end position="53"/>
    </location>
</feature>
<feature type="compositionally biased region" description="Basic and acidic residues" evidence="1">
    <location>
        <begin position="186"/>
        <end position="200"/>
    </location>
</feature>
<name>A0A6J4M1S8_9ACTN</name>